<keyword evidence="2" id="KW-1185">Reference proteome</keyword>
<evidence type="ECO:0000313" key="2">
    <source>
        <dbReference type="Proteomes" id="UP000316770"/>
    </source>
</evidence>
<sequence>MADLILRDVDPERLREEIVRDVLEAIRPLLRQPAPPDSCRCCSRAELAQILGWSIAKVDRRTVAGAIPSIMDDGRRIYVVDDVMEALKQATPEAEAKAAARQAAKRAKRQPKV</sequence>
<dbReference type="Proteomes" id="UP000316770">
    <property type="component" value="Chromosome"/>
</dbReference>
<dbReference type="EMBL" id="CP036318">
    <property type="protein sequence ID" value="QDV54904.1"/>
    <property type="molecule type" value="Genomic_DNA"/>
</dbReference>
<reference evidence="1 2" key="1">
    <citation type="submission" date="2019-02" db="EMBL/GenBank/DDBJ databases">
        <title>Deep-cultivation of Planctomycetes and their phenomic and genomic characterization uncovers novel biology.</title>
        <authorList>
            <person name="Wiegand S."/>
            <person name="Jogler M."/>
            <person name="Boedeker C."/>
            <person name="Pinto D."/>
            <person name="Vollmers J."/>
            <person name="Rivas-Marin E."/>
            <person name="Kohn T."/>
            <person name="Peeters S.H."/>
            <person name="Heuer A."/>
            <person name="Rast P."/>
            <person name="Oberbeckmann S."/>
            <person name="Bunk B."/>
            <person name="Jeske O."/>
            <person name="Meyerdierks A."/>
            <person name="Storesund J.E."/>
            <person name="Kallscheuer N."/>
            <person name="Luecker S."/>
            <person name="Lage O.M."/>
            <person name="Pohl T."/>
            <person name="Merkel B.J."/>
            <person name="Hornburger P."/>
            <person name="Mueller R.-W."/>
            <person name="Bruemmer F."/>
            <person name="Labrenz M."/>
            <person name="Spormann A.M."/>
            <person name="Op den Camp H."/>
            <person name="Overmann J."/>
            <person name="Amann R."/>
            <person name="Jetten M.S.M."/>
            <person name="Mascher T."/>
            <person name="Medema M.H."/>
            <person name="Devos D.P."/>
            <person name="Kaster A.-K."/>
            <person name="Ovreas L."/>
            <person name="Rohde M."/>
            <person name="Galperin M.Y."/>
            <person name="Jogler C."/>
        </authorList>
    </citation>
    <scope>NUCLEOTIDE SEQUENCE [LARGE SCALE GENOMIC DNA]</scope>
    <source>
        <strain evidence="1 2">Mal33</strain>
    </source>
</reference>
<gene>
    <name evidence="1" type="ORF">Mal33_08700</name>
</gene>
<dbReference type="AlphaFoldDB" id="A0A518IPB1"/>
<proteinExistence type="predicted"/>
<dbReference type="RefSeq" id="WP_145282607.1">
    <property type="nucleotide sequence ID" value="NZ_CP036318.1"/>
</dbReference>
<organism evidence="1 2">
    <name type="scientific">Rosistilla oblonga</name>
    <dbReference type="NCBI Taxonomy" id="2527990"/>
    <lineage>
        <taxon>Bacteria</taxon>
        <taxon>Pseudomonadati</taxon>
        <taxon>Planctomycetota</taxon>
        <taxon>Planctomycetia</taxon>
        <taxon>Pirellulales</taxon>
        <taxon>Pirellulaceae</taxon>
        <taxon>Rosistilla</taxon>
    </lineage>
</organism>
<accession>A0A518IPB1</accession>
<name>A0A518IPB1_9BACT</name>
<protein>
    <submittedName>
        <fullName evidence="1">Uncharacterized protein</fullName>
    </submittedName>
</protein>
<evidence type="ECO:0000313" key="1">
    <source>
        <dbReference type="EMBL" id="QDV54904.1"/>
    </source>
</evidence>